<dbReference type="SUPFAM" id="SSF52317">
    <property type="entry name" value="Class I glutamine amidotransferase-like"/>
    <property type="match status" value="1"/>
</dbReference>
<reference evidence="3" key="1">
    <citation type="thesis" date="2020" institute="ProQuest LLC" country="789 East Eisenhower Parkway, Ann Arbor, MI, USA">
        <title>Comparative Genomics and Chromosome Evolution.</title>
        <authorList>
            <person name="Mudd A.B."/>
        </authorList>
    </citation>
    <scope>NUCLEOTIDE SEQUENCE</scope>
    <source>
        <strain evidence="3">1538</strain>
        <tissue evidence="3">Blood</tissue>
    </source>
</reference>
<dbReference type="Gene3D" id="3.40.390.80">
    <property type="entry name" value="Peptidase M60, enhancin-like domain 2"/>
    <property type="match status" value="1"/>
</dbReference>
<gene>
    <name evidence="3" type="ORF">GDO54_007331</name>
</gene>
<dbReference type="Gene3D" id="1.10.390.30">
    <property type="entry name" value="Peptidase M60, enhancin-like domain 3"/>
    <property type="match status" value="1"/>
</dbReference>
<dbReference type="PANTHER" id="PTHR15730">
    <property type="entry name" value="EXPERIMENTAL AUTOIMMUNE PROSTATITIS ANTIGEN 2-RELATED"/>
    <property type="match status" value="1"/>
</dbReference>
<dbReference type="PROSITE" id="PS51723">
    <property type="entry name" value="PEPTIDASE_M60"/>
    <property type="match status" value="1"/>
</dbReference>
<evidence type="ECO:0000256" key="1">
    <source>
        <dbReference type="ARBA" id="ARBA00009770"/>
    </source>
</evidence>
<proteinExistence type="inferred from homology"/>
<dbReference type="PANTHER" id="PTHR15730:SF5">
    <property type="entry name" value="SI:CH211-210B2.2-RELATED"/>
    <property type="match status" value="1"/>
</dbReference>
<dbReference type="EMBL" id="DYDO01000002">
    <property type="protein sequence ID" value="DBA31494.1"/>
    <property type="molecule type" value="Genomic_DNA"/>
</dbReference>
<dbReference type="InterPro" id="IPR051244">
    <property type="entry name" value="TCAF"/>
</dbReference>
<dbReference type="FunFam" id="3.40.390.80:FF:000001">
    <property type="entry name" value="TRPM8 channel-associated factor 1"/>
    <property type="match status" value="1"/>
</dbReference>
<evidence type="ECO:0000259" key="2">
    <source>
        <dbReference type="PROSITE" id="PS51723"/>
    </source>
</evidence>
<dbReference type="Pfam" id="PF17291">
    <property type="entry name" value="M60-like_N"/>
    <property type="match status" value="1"/>
</dbReference>
<name>A0AAV3AY51_PYXAD</name>
<comment type="caution">
    <text evidence="3">The sequence shown here is derived from an EMBL/GenBank/DDBJ whole genome shotgun (WGS) entry which is preliminary data.</text>
</comment>
<keyword evidence="4" id="KW-1185">Reference proteome</keyword>
<protein>
    <recommendedName>
        <fullName evidence="2">Peptidase M60 domain-containing protein</fullName>
    </recommendedName>
</protein>
<dbReference type="GO" id="GO:0044325">
    <property type="term" value="F:transmembrane transporter binding"/>
    <property type="evidence" value="ECO:0007669"/>
    <property type="project" value="TreeGrafter"/>
</dbReference>
<organism evidence="3 4">
    <name type="scientific">Pyxicephalus adspersus</name>
    <name type="common">African bullfrog</name>
    <dbReference type="NCBI Taxonomy" id="30357"/>
    <lineage>
        <taxon>Eukaryota</taxon>
        <taxon>Metazoa</taxon>
        <taxon>Chordata</taxon>
        <taxon>Craniata</taxon>
        <taxon>Vertebrata</taxon>
        <taxon>Euteleostomi</taxon>
        <taxon>Amphibia</taxon>
        <taxon>Batrachia</taxon>
        <taxon>Anura</taxon>
        <taxon>Neobatrachia</taxon>
        <taxon>Ranoidea</taxon>
        <taxon>Pyxicephalidae</taxon>
        <taxon>Pyxicephalinae</taxon>
        <taxon>Pyxicephalus</taxon>
    </lineage>
</organism>
<dbReference type="Pfam" id="PF13402">
    <property type="entry name" value="Peptidase_M60"/>
    <property type="match status" value="1"/>
</dbReference>
<dbReference type="SMART" id="SM01276">
    <property type="entry name" value="M60-like"/>
    <property type="match status" value="1"/>
</dbReference>
<evidence type="ECO:0000313" key="4">
    <source>
        <dbReference type="Proteomes" id="UP001181693"/>
    </source>
</evidence>
<dbReference type="InterPro" id="IPR031161">
    <property type="entry name" value="Peptidase_M60_dom"/>
</dbReference>
<accession>A0AAV3AY51</accession>
<dbReference type="GO" id="GO:0005886">
    <property type="term" value="C:plasma membrane"/>
    <property type="evidence" value="ECO:0007669"/>
    <property type="project" value="TreeGrafter"/>
</dbReference>
<dbReference type="InterPro" id="IPR042279">
    <property type="entry name" value="Pep_M60_3"/>
</dbReference>
<feature type="domain" description="Peptidase M60" evidence="2">
    <location>
        <begin position="525"/>
        <end position="821"/>
    </location>
</feature>
<sequence>MAANEDYTSLVQGLNNLDFSGECVPCKLLLTGDNAFPVMMTPTKDVLIAASKYGKGRMIVMAHESFMDKPQLVPFLKNAINWLLPYYQAKIGVDSTMDTLIQTVCASEHLLQITSVVKDDLGVVCMNGYDDSQAKEIITFVKDGGGLLIAAQAWYWSECHREENFLRHFPGNKITSVAGVYFTNKHGERGNFTVSKQMPQFPIYYDLDFSMDIKRLFNNVPKLDINGKCVASQLLLHGPLTFPLGVTGNNECFFGAAYYGKGRVVVGTHEGFLSRAELSTFILNAISWLSEGRQGKVGIHKDLGALCPLLEKESIPFTKSSLTPGLSVYCCNLYSDQEKENIQQFVAEGGGLFIGGHSWYWSYSNPDVLSKFPGNKILNKMGISVLENTLGGGVYDALDYKSTANTYHFLKAVHQLVKELHSGKELEKPLSLWLWKLRQDISQFLKLPNTPLILSLKSELVDIVQTCDIPKISKECPAMKNSKEVFIMCLAHDVSCFGDELNTNNVGLQDASPVTVQIDATKGSNKWISTGLYLPPKRHAIIEVPSSAVGKGLQVQVGCQSDNLSGAEKLSRAPVVIVRKKVQTERVAVSCIWGGLLYFIVKENSQLGTIPVTVYGAEQAPTFIKKKTDLSSWKETIRHLPAPWAELIGDKLILTVPSDSIRSLDDPESLLSLWDTIMDAVADLACRKITVQERLVADVQISVGFMHSGYPIMCHQDTASCLVSTNSIKKGSWGMIHELGHNQQQGSWEFPPHTTEATCNLWSVYVHETVLGISRDKAHPALNPTQRNERIKRYVKNGANLTDWSVWTALETYLQLQEGFGWDSYKCVFEAYKKMSNVGKNNKEKMIFWAETFSKVVNKNLAPFFKAWGWPIDDTVSKKLSNFPAWEEDPMKMYYAQNKQ</sequence>
<evidence type="ECO:0000313" key="3">
    <source>
        <dbReference type="EMBL" id="DBA31494.1"/>
    </source>
</evidence>
<comment type="similarity">
    <text evidence="1">Belongs to the TCAF family.</text>
</comment>
<dbReference type="AlphaFoldDB" id="A0AAV3AY51"/>
<dbReference type="GO" id="GO:0090314">
    <property type="term" value="P:positive regulation of protein targeting to membrane"/>
    <property type="evidence" value="ECO:0007669"/>
    <property type="project" value="TreeGrafter"/>
</dbReference>
<dbReference type="Proteomes" id="UP001181693">
    <property type="component" value="Unassembled WGS sequence"/>
</dbReference>
<dbReference type="InterPro" id="IPR035423">
    <property type="entry name" value="M60-like_N"/>
</dbReference>
<dbReference type="InterPro" id="IPR029062">
    <property type="entry name" value="Class_I_gatase-like"/>
</dbReference>
<dbReference type="FunFam" id="1.10.390.30:FF:000001">
    <property type="entry name" value="TRPM8 channel-associated factor 1"/>
    <property type="match status" value="1"/>
</dbReference>